<accession>A0A388L836</accession>
<proteinExistence type="predicted"/>
<comment type="caution">
    <text evidence="3">The sequence shown here is derived from an EMBL/GenBank/DDBJ whole genome shotgun (WGS) entry which is preliminary data.</text>
</comment>
<dbReference type="Pfam" id="PF04937">
    <property type="entry name" value="DUF659"/>
    <property type="match status" value="1"/>
</dbReference>
<dbReference type="AlphaFoldDB" id="A0A388L836"/>
<feature type="region of interest" description="Disordered" evidence="1">
    <location>
        <begin position="133"/>
        <end position="155"/>
    </location>
</feature>
<gene>
    <name evidence="3" type="ORF">CBR_g26500</name>
</gene>
<reference evidence="3 4" key="1">
    <citation type="journal article" date="2018" name="Cell">
        <title>The Chara Genome: Secondary Complexity and Implications for Plant Terrestrialization.</title>
        <authorList>
            <person name="Nishiyama T."/>
            <person name="Sakayama H."/>
            <person name="Vries J.D."/>
            <person name="Buschmann H."/>
            <person name="Saint-Marcoux D."/>
            <person name="Ullrich K.K."/>
            <person name="Haas F.B."/>
            <person name="Vanderstraeten L."/>
            <person name="Becker D."/>
            <person name="Lang D."/>
            <person name="Vosolsobe S."/>
            <person name="Rombauts S."/>
            <person name="Wilhelmsson P.K.I."/>
            <person name="Janitza P."/>
            <person name="Kern R."/>
            <person name="Heyl A."/>
            <person name="Rumpler F."/>
            <person name="Villalobos L.I.A.C."/>
            <person name="Clay J.M."/>
            <person name="Skokan R."/>
            <person name="Toyoda A."/>
            <person name="Suzuki Y."/>
            <person name="Kagoshima H."/>
            <person name="Schijlen E."/>
            <person name="Tajeshwar N."/>
            <person name="Catarino B."/>
            <person name="Hetherington A.J."/>
            <person name="Saltykova A."/>
            <person name="Bonnot C."/>
            <person name="Breuninger H."/>
            <person name="Symeonidi A."/>
            <person name="Radhakrishnan G.V."/>
            <person name="Van Nieuwerburgh F."/>
            <person name="Deforce D."/>
            <person name="Chang C."/>
            <person name="Karol K.G."/>
            <person name="Hedrich R."/>
            <person name="Ulvskov P."/>
            <person name="Glockner G."/>
            <person name="Delwiche C.F."/>
            <person name="Petrasek J."/>
            <person name="Van de Peer Y."/>
            <person name="Friml J."/>
            <person name="Beilby M."/>
            <person name="Dolan L."/>
            <person name="Kohara Y."/>
            <person name="Sugano S."/>
            <person name="Fujiyama A."/>
            <person name="Delaux P.-M."/>
            <person name="Quint M."/>
            <person name="TheiBen G."/>
            <person name="Hagemann M."/>
            <person name="Harholt J."/>
            <person name="Dunand C."/>
            <person name="Zachgo S."/>
            <person name="Langdale J."/>
            <person name="Maumus F."/>
            <person name="Straeten D.V.D."/>
            <person name="Gould S.B."/>
            <person name="Rensing S.A."/>
        </authorList>
    </citation>
    <scope>NUCLEOTIDE SEQUENCE [LARGE SCALE GENOMIC DNA]</scope>
    <source>
        <strain evidence="3 4">S276</strain>
    </source>
</reference>
<evidence type="ECO:0000256" key="1">
    <source>
        <dbReference type="SAM" id="MobiDB-lite"/>
    </source>
</evidence>
<feature type="domain" description="DUF659" evidence="2">
    <location>
        <begin position="241"/>
        <end position="338"/>
    </location>
</feature>
<dbReference type="Proteomes" id="UP000265515">
    <property type="component" value="Unassembled WGS sequence"/>
</dbReference>
<organism evidence="3 4">
    <name type="scientific">Chara braunii</name>
    <name type="common">Braun's stonewort</name>
    <dbReference type="NCBI Taxonomy" id="69332"/>
    <lineage>
        <taxon>Eukaryota</taxon>
        <taxon>Viridiplantae</taxon>
        <taxon>Streptophyta</taxon>
        <taxon>Charophyceae</taxon>
        <taxon>Charales</taxon>
        <taxon>Characeae</taxon>
        <taxon>Chara</taxon>
    </lineage>
</organism>
<dbReference type="STRING" id="69332.A0A388L836"/>
<evidence type="ECO:0000259" key="2">
    <source>
        <dbReference type="Pfam" id="PF04937"/>
    </source>
</evidence>
<keyword evidence="4" id="KW-1185">Reference proteome</keyword>
<protein>
    <recommendedName>
        <fullName evidence="2">DUF659 domain-containing protein</fullName>
    </recommendedName>
</protein>
<evidence type="ECO:0000313" key="3">
    <source>
        <dbReference type="EMBL" id="GBG78470.1"/>
    </source>
</evidence>
<evidence type="ECO:0000313" key="4">
    <source>
        <dbReference type="Proteomes" id="UP000265515"/>
    </source>
</evidence>
<sequence>MLKCVFCGHEFQGNQFVAARHFRQGKGCPEVTDEALVDIHYNSEYKMSDKFLERIQQFEELHGAAPAMDPRRDKGGEGEMRDAGEQIDVDDDVKEVARVGSSWREREKGIVSEPGGQQGLYFASAHVSARTRAGADTAEEGASAGKRKLREEGDRLTAAAASQKRMRQNTITESFTSKWQMEFKKKWLRFVYSQRLALNVFRSEPWLDVVRHFRDLPGPVKVLWPSENEIADIETIVHMADDVGADLARVRAPFYVTGATIMSDGRKSRDARPIVNFLAGGSRGVMLVRTMNREGERDRAPDVLARWIKVFDDFSAKWVNAICTDSASAYVAAENMLQGPQ</sequence>
<dbReference type="InterPro" id="IPR007021">
    <property type="entry name" value="DUF659"/>
</dbReference>
<dbReference type="EMBL" id="BFEA01000296">
    <property type="protein sequence ID" value="GBG78470.1"/>
    <property type="molecule type" value="Genomic_DNA"/>
</dbReference>
<name>A0A388L836_CHABU</name>
<dbReference type="Gramene" id="GBG78470">
    <property type="protein sequence ID" value="GBG78470"/>
    <property type="gene ID" value="CBR_g26500"/>
</dbReference>